<evidence type="ECO:0000256" key="1">
    <source>
        <dbReference type="ARBA" id="ARBA00004141"/>
    </source>
</evidence>
<dbReference type="InterPro" id="IPR019547">
    <property type="entry name" value="Lipid_desat"/>
</dbReference>
<keyword evidence="5" id="KW-0472">Membrane</keyword>
<comment type="similarity">
    <text evidence="2">Belongs to the fatty acid desaturase CarF family.</text>
</comment>
<feature type="compositionally biased region" description="Low complexity" evidence="6">
    <location>
        <begin position="1"/>
        <end position="11"/>
    </location>
</feature>
<feature type="region of interest" description="Disordered" evidence="6">
    <location>
        <begin position="1"/>
        <end position="54"/>
    </location>
</feature>
<evidence type="ECO:0000256" key="5">
    <source>
        <dbReference type="ARBA" id="ARBA00023136"/>
    </source>
</evidence>
<dbReference type="PANTHER" id="PTHR48230:SF1">
    <property type="entry name" value="LIPID DESATURASE DOMAIN-CONTAINING PROTEIN"/>
    <property type="match status" value="1"/>
</dbReference>
<dbReference type="Pfam" id="PF10520">
    <property type="entry name" value="Lipid_desat"/>
    <property type="match status" value="1"/>
</dbReference>
<accession>A0ABD2I0U9</accession>
<gene>
    <name evidence="8" type="ORF">niasHS_017542</name>
</gene>
<organism evidence="8 9">
    <name type="scientific">Heterodera schachtii</name>
    <name type="common">Sugarbeet cyst nematode worm</name>
    <name type="synonym">Tylenchus schachtii</name>
    <dbReference type="NCBI Taxonomy" id="97005"/>
    <lineage>
        <taxon>Eukaryota</taxon>
        <taxon>Metazoa</taxon>
        <taxon>Ecdysozoa</taxon>
        <taxon>Nematoda</taxon>
        <taxon>Chromadorea</taxon>
        <taxon>Rhabditida</taxon>
        <taxon>Tylenchina</taxon>
        <taxon>Tylenchomorpha</taxon>
        <taxon>Tylenchoidea</taxon>
        <taxon>Heteroderidae</taxon>
        <taxon>Heteroderinae</taxon>
        <taxon>Heterodera</taxon>
    </lineage>
</organism>
<evidence type="ECO:0000256" key="2">
    <source>
        <dbReference type="ARBA" id="ARBA00007620"/>
    </source>
</evidence>
<dbReference type="PANTHER" id="PTHR48230">
    <property type="match status" value="1"/>
</dbReference>
<dbReference type="GO" id="GO:0016020">
    <property type="term" value="C:membrane"/>
    <property type="evidence" value="ECO:0007669"/>
    <property type="project" value="UniProtKB-SubCell"/>
</dbReference>
<keyword evidence="9" id="KW-1185">Reference proteome</keyword>
<feature type="domain" description="Lipid desaturase" evidence="7">
    <location>
        <begin position="120"/>
        <end position="295"/>
    </location>
</feature>
<name>A0ABD2I0U9_HETSC</name>
<evidence type="ECO:0000256" key="4">
    <source>
        <dbReference type="ARBA" id="ARBA00022989"/>
    </source>
</evidence>
<dbReference type="EMBL" id="JBICCN010000373">
    <property type="protein sequence ID" value="KAL3072568.1"/>
    <property type="molecule type" value="Genomic_DNA"/>
</dbReference>
<evidence type="ECO:0000259" key="7">
    <source>
        <dbReference type="Pfam" id="PF10520"/>
    </source>
</evidence>
<dbReference type="AlphaFoldDB" id="A0ABD2I0U9"/>
<reference evidence="8 9" key="1">
    <citation type="submission" date="2024-10" db="EMBL/GenBank/DDBJ databases">
        <authorList>
            <person name="Kim D."/>
        </authorList>
    </citation>
    <scope>NUCLEOTIDE SEQUENCE [LARGE SCALE GENOMIC DNA]</scope>
    <source>
        <strain evidence="8">Taebaek</strain>
    </source>
</reference>
<dbReference type="Proteomes" id="UP001620645">
    <property type="component" value="Unassembled WGS sequence"/>
</dbReference>
<evidence type="ECO:0000313" key="8">
    <source>
        <dbReference type="EMBL" id="KAL3072568.1"/>
    </source>
</evidence>
<evidence type="ECO:0000313" key="9">
    <source>
        <dbReference type="Proteomes" id="UP001620645"/>
    </source>
</evidence>
<dbReference type="InterPro" id="IPR053335">
    <property type="entry name" value="Fatty_acid_desaturase_CarF"/>
</dbReference>
<evidence type="ECO:0000256" key="6">
    <source>
        <dbReference type="SAM" id="MobiDB-lite"/>
    </source>
</evidence>
<proteinExistence type="inferred from homology"/>
<protein>
    <recommendedName>
        <fullName evidence="7">Lipid desaturase domain-containing protein</fullName>
    </recommendedName>
</protein>
<keyword evidence="3" id="KW-0812">Transmembrane</keyword>
<evidence type="ECO:0000256" key="3">
    <source>
        <dbReference type="ARBA" id="ARBA00022692"/>
    </source>
</evidence>
<comment type="caution">
    <text evidence="8">The sequence shown here is derived from an EMBL/GenBank/DDBJ whole genome shotgun (WGS) entry which is preliminary data.</text>
</comment>
<comment type="subcellular location">
    <subcellularLocation>
        <location evidence="1">Membrane</location>
        <topology evidence="1">Multi-pass membrane protein</topology>
    </subcellularLocation>
</comment>
<keyword evidence="4" id="KW-1133">Transmembrane helix</keyword>
<sequence length="304" mass="34331">MECPPGSSFDPSPSPSVASQPFSEECHSPDNQLSLDNSVPEGSPNGNANVCMGEAKPRWGPTHAGAKQLASMYGKGKRLQEVTCICVASALFLSVGCSLLYHFRLVPVGQLILASLVGVLMADFSSGVVHWGADTWGTVDTFVGRNFIRSFREHHVDPTAITRHDFVEVNGDNFMLCIPKLGHIAWQHWTSEPRELEQHLPIHWFWFLCGFYVALTNQIHKWSHTYFNLPGWVILLQQCHLILPRQHHKLHHISPHACRYCITTGWLNPALDAIGFWRKMEFLVSVMTGWKPRDDDLKWATKLE</sequence>